<dbReference type="EMBL" id="CP089291">
    <property type="protein sequence ID" value="UOF92769.1"/>
    <property type="molecule type" value="Genomic_DNA"/>
</dbReference>
<protein>
    <submittedName>
        <fullName evidence="2">CDP-glucose 4,6-dehydratase</fullName>
        <ecNumber evidence="2">4.2.1.45</ecNumber>
    </submittedName>
</protein>
<keyword evidence="3" id="KW-1185">Reference proteome</keyword>
<name>A0ABY4CR17_9BACL</name>
<dbReference type="SUPFAM" id="SSF51735">
    <property type="entry name" value="NAD(P)-binding Rossmann-fold domains"/>
    <property type="match status" value="1"/>
</dbReference>
<dbReference type="PANTHER" id="PTHR43000">
    <property type="entry name" value="DTDP-D-GLUCOSE 4,6-DEHYDRATASE-RELATED"/>
    <property type="match status" value="1"/>
</dbReference>
<dbReference type="NCBIfam" id="TIGR02622">
    <property type="entry name" value="CDP_4_6_dhtase"/>
    <property type="match status" value="1"/>
</dbReference>
<dbReference type="Gene3D" id="3.40.50.720">
    <property type="entry name" value="NAD(P)-binding Rossmann-like Domain"/>
    <property type="match status" value="1"/>
</dbReference>
<dbReference type="EC" id="4.2.1.45" evidence="2"/>
<keyword evidence="2" id="KW-0456">Lyase</keyword>
<accession>A0ABY4CR17</accession>
<dbReference type="Proteomes" id="UP000830167">
    <property type="component" value="Chromosome"/>
</dbReference>
<reference evidence="2" key="1">
    <citation type="submission" date="2021-12" db="EMBL/GenBank/DDBJ databases">
        <title>Alicyclobacillaceae gen. nov., sp. nov., isolated from chalcocite enrichment system.</title>
        <authorList>
            <person name="Jiang Z."/>
        </authorList>
    </citation>
    <scope>NUCLEOTIDE SEQUENCE</scope>
    <source>
        <strain evidence="2">MYW30-H2</strain>
    </source>
</reference>
<dbReference type="GO" id="GO:0047733">
    <property type="term" value="F:CDP-glucose 4,6-dehydratase activity"/>
    <property type="evidence" value="ECO:0007669"/>
    <property type="project" value="UniProtKB-EC"/>
</dbReference>
<feature type="domain" description="NAD(P)-binding" evidence="1">
    <location>
        <begin position="21"/>
        <end position="335"/>
    </location>
</feature>
<dbReference type="Pfam" id="PF16363">
    <property type="entry name" value="GDP_Man_Dehyd"/>
    <property type="match status" value="1"/>
</dbReference>
<proteinExistence type="predicted"/>
<dbReference type="Gene3D" id="3.90.25.10">
    <property type="entry name" value="UDP-galactose 4-epimerase, domain 1"/>
    <property type="match status" value="1"/>
</dbReference>
<evidence type="ECO:0000313" key="2">
    <source>
        <dbReference type="EMBL" id="UOF92769.1"/>
    </source>
</evidence>
<dbReference type="CDD" id="cd05252">
    <property type="entry name" value="CDP_GD_SDR_e"/>
    <property type="match status" value="1"/>
</dbReference>
<dbReference type="InterPro" id="IPR016040">
    <property type="entry name" value="NAD(P)-bd_dom"/>
</dbReference>
<gene>
    <name evidence="2" type="primary">rfbG</name>
    <name evidence="2" type="ORF">LSG31_03815</name>
</gene>
<dbReference type="InterPro" id="IPR036291">
    <property type="entry name" value="NAD(P)-bd_dom_sf"/>
</dbReference>
<sequence>MVNTTMENRMDKNFWENKRVFITGHTGFKGSWLALTLHLMGAEIVGYALEPSTTPSLFQLCRINTLIKSIYGDIRNKEKVEFEINSFKPEIIFHLSAQPLVRKSYLDPYETFSTNVMGTVNILEAIRKCNSVKAVVNVTTDKVYENKEWVWGYREIDNLGGYDPYSSSKACSELVTAAYRSSFYNSESNNKHVGIATARAGNVIGGGDWSSDRLIPDCIRSILEGKEIVIRSPESSRPWQHVLEPIKGYLILAQKLYENGEKFSGAWNFGPDDNDVKTVKWMVEELYKQWGGAATYKIEKKDHLHESKILKLDNSKAKSGLNWYPKWNIDYSVEKVVEWVHAYKEQNDLKEISINQIIEYFNF</sequence>
<evidence type="ECO:0000313" key="3">
    <source>
        <dbReference type="Proteomes" id="UP000830167"/>
    </source>
</evidence>
<dbReference type="RefSeq" id="WP_347439437.1">
    <property type="nucleotide sequence ID" value="NZ_CP089291.1"/>
</dbReference>
<organism evidence="2 3">
    <name type="scientific">Fodinisporobacter ferrooxydans</name>
    <dbReference type="NCBI Taxonomy" id="2901836"/>
    <lineage>
        <taxon>Bacteria</taxon>
        <taxon>Bacillati</taxon>
        <taxon>Bacillota</taxon>
        <taxon>Bacilli</taxon>
        <taxon>Bacillales</taxon>
        <taxon>Alicyclobacillaceae</taxon>
        <taxon>Fodinisporobacter</taxon>
    </lineage>
</organism>
<dbReference type="InterPro" id="IPR013445">
    <property type="entry name" value="CDP_4_6_deHydtase"/>
</dbReference>
<evidence type="ECO:0000259" key="1">
    <source>
        <dbReference type="Pfam" id="PF16363"/>
    </source>
</evidence>